<evidence type="ECO:0000313" key="2">
    <source>
        <dbReference type="EMBL" id="MBO0476357.1"/>
    </source>
</evidence>
<dbReference type="PANTHER" id="PTHR37309:SF1">
    <property type="entry name" value="SLR0284 PROTEIN"/>
    <property type="match status" value="1"/>
</dbReference>
<feature type="transmembrane region" description="Helical" evidence="1">
    <location>
        <begin position="29"/>
        <end position="47"/>
    </location>
</feature>
<gene>
    <name evidence="2" type="ORF">DOK76_04700</name>
</gene>
<reference evidence="2 3" key="1">
    <citation type="submission" date="2021-03" db="EMBL/GenBank/DDBJ databases">
        <title>Enterococcal diversity collection.</title>
        <authorList>
            <person name="Gilmore M.S."/>
            <person name="Schwartzman J."/>
            <person name="Van Tyne D."/>
            <person name="Martin M."/>
            <person name="Earl A.M."/>
            <person name="Manson A.L."/>
            <person name="Straub T."/>
            <person name="Salamzade R."/>
            <person name="Saavedra J."/>
            <person name="Lebreton F."/>
            <person name="Prichula J."/>
            <person name="Schaufler K."/>
            <person name="Gaca A."/>
            <person name="Sgardioli B."/>
            <person name="Wagenaar J."/>
            <person name="Strong T."/>
        </authorList>
    </citation>
    <scope>NUCLEOTIDE SEQUENCE [LARGE SCALE GENOMIC DNA]</scope>
    <source>
        <strain evidence="2 3">DIV0080</strain>
    </source>
</reference>
<organism evidence="2 3">
    <name type="scientific">Candidatus Vagococcus giribetii</name>
    <dbReference type="NCBI Taxonomy" id="2230876"/>
    <lineage>
        <taxon>Bacteria</taxon>
        <taxon>Bacillati</taxon>
        <taxon>Bacillota</taxon>
        <taxon>Bacilli</taxon>
        <taxon>Lactobacillales</taxon>
        <taxon>Enterococcaceae</taxon>
        <taxon>Vagococcus</taxon>
    </lineage>
</organism>
<feature type="transmembrane region" description="Helical" evidence="1">
    <location>
        <begin position="54"/>
        <end position="75"/>
    </location>
</feature>
<dbReference type="Pfam" id="PF04020">
    <property type="entry name" value="Phage_holin_4_2"/>
    <property type="match status" value="1"/>
</dbReference>
<sequence length="118" mass="13049">MSYLQRLVVNTLAFISLSVLFPTKFYVSSFVIAIVASFVLSILNMIVKPILHLFSLPITLITFGLFSFVINAAILKMTSSLVGETNFAFSSFGSALLIAVIMSFINTIVTDHNESKYR</sequence>
<dbReference type="Proteomes" id="UP000664857">
    <property type="component" value="Unassembled WGS sequence"/>
</dbReference>
<keyword evidence="1" id="KW-1133">Transmembrane helix</keyword>
<comment type="caution">
    <text evidence="2">The sequence shown here is derived from an EMBL/GenBank/DDBJ whole genome shotgun (WGS) entry which is preliminary data.</text>
</comment>
<evidence type="ECO:0000313" key="3">
    <source>
        <dbReference type="Proteomes" id="UP000664857"/>
    </source>
</evidence>
<dbReference type="EMBL" id="JAFLVX010000014">
    <property type="protein sequence ID" value="MBO0476357.1"/>
    <property type="molecule type" value="Genomic_DNA"/>
</dbReference>
<keyword evidence="1" id="KW-0812">Transmembrane</keyword>
<name>A0ABS3HT05_9ENTE</name>
<keyword evidence="1" id="KW-0472">Membrane</keyword>
<dbReference type="RefSeq" id="WP_206965323.1">
    <property type="nucleotide sequence ID" value="NZ_JAFLVX010000014.1"/>
</dbReference>
<protein>
    <submittedName>
        <fullName evidence="2">Phage holin family protein</fullName>
    </submittedName>
</protein>
<dbReference type="PANTHER" id="PTHR37309">
    <property type="entry name" value="SLR0284 PROTEIN"/>
    <property type="match status" value="1"/>
</dbReference>
<feature type="transmembrane region" description="Helical" evidence="1">
    <location>
        <begin position="87"/>
        <end position="109"/>
    </location>
</feature>
<accession>A0ABS3HT05</accession>
<keyword evidence="3" id="KW-1185">Reference proteome</keyword>
<proteinExistence type="predicted"/>
<dbReference type="InterPro" id="IPR007165">
    <property type="entry name" value="Phage_holin_4_2"/>
</dbReference>
<evidence type="ECO:0000256" key="1">
    <source>
        <dbReference type="SAM" id="Phobius"/>
    </source>
</evidence>